<evidence type="ECO:0000256" key="2">
    <source>
        <dbReference type="ARBA" id="ARBA00022741"/>
    </source>
</evidence>
<dbReference type="InterPro" id="IPR003593">
    <property type="entry name" value="AAA+_ATPase"/>
</dbReference>
<dbReference type="KEGG" id="mac:MA_3960"/>
<feature type="compositionally biased region" description="Basic and acidic residues" evidence="4">
    <location>
        <begin position="1"/>
        <end position="13"/>
    </location>
</feature>
<dbReference type="GO" id="GO:0016887">
    <property type="term" value="F:ATP hydrolysis activity"/>
    <property type="evidence" value="ECO:0007669"/>
    <property type="project" value="InterPro"/>
</dbReference>
<organism evidence="6 7">
    <name type="scientific">Methanosarcina acetivorans (strain ATCC 35395 / DSM 2834 / JCM 12185 / C2A)</name>
    <dbReference type="NCBI Taxonomy" id="188937"/>
    <lineage>
        <taxon>Archaea</taxon>
        <taxon>Methanobacteriati</taxon>
        <taxon>Methanobacteriota</taxon>
        <taxon>Stenosarchaea group</taxon>
        <taxon>Methanomicrobia</taxon>
        <taxon>Methanosarcinales</taxon>
        <taxon>Methanosarcinaceae</taxon>
        <taxon>Methanosarcina</taxon>
    </lineage>
</organism>
<keyword evidence="1" id="KW-0813">Transport</keyword>
<dbReference type="CDD" id="cd03255">
    <property type="entry name" value="ABC_MJ0796_LolCDE_FtsE"/>
    <property type="match status" value="1"/>
</dbReference>
<sequence>MDMKTEILDHEVSSPEDSNPEAGRSSGNEEEMPPEENLLASDETPDRGNSDEDHIKCELPRSSRPERGSGGGNPHKGTPVIEVINVKKSYTLGDMEVPILHDINLTVWEGEFLAIMGPSGSGKSTLMNLIGFLDRPTEGKIIIKGLDINTLSDKEVAKLRGLEIGFVFQTFNLIPRLTALENVELPTYANTREGVNARKRAKDLLKMVGLEDRMHHKPGELSGGQSQRVAIARALINDPAILLADEPTGNLDSKTGCEILSMFTRLNEDGRTIVMITHDPEIAKYADRIVLVKDGIVQNNSE</sequence>
<dbReference type="InterPro" id="IPR017911">
    <property type="entry name" value="MacB-like_ATP-bd"/>
</dbReference>
<dbReference type="PhylomeDB" id="Q8TJ28"/>
<protein>
    <submittedName>
        <fullName evidence="6">ABC transporter, ATP-binding protein</fullName>
    </submittedName>
</protein>
<evidence type="ECO:0000256" key="1">
    <source>
        <dbReference type="ARBA" id="ARBA00022448"/>
    </source>
</evidence>
<name>Q8TJ28_METAC</name>
<dbReference type="Proteomes" id="UP000002487">
    <property type="component" value="Chromosome"/>
</dbReference>
<feature type="domain" description="ABC transporter" evidence="5">
    <location>
        <begin position="81"/>
        <end position="302"/>
    </location>
</feature>
<dbReference type="HOGENOM" id="CLU_000604_1_22_2"/>
<evidence type="ECO:0000256" key="4">
    <source>
        <dbReference type="SAM" id="MobiDB-lite"/>
    </source>
</evidence>
<dbReference type="Pfam" id="PF00005">
    <property type="entry name" value="ABC_tran"/>
    <property type="match status" value="1"/>
</dbReference>
<dbReference type="Gene3D" id="3.40.50.300">
    <property type="entry name" value="P-loop containing nucleotide triphosphate hydrolases"/>
    <property type="match status" value="1"/>
</dbReference>
<dbReference type="GO" id="GO:0022857">
    <property type="term" value="F:transmembrane transporter activity"/>
    <property type="evidence" value="ECO:0000318"/>
    <property type="project" value="GO_Central"/>
</dbReference>
<keyword evidence="2" id="KW-0547">Nucleotide-binding</keyword>
<dbReference type="GO" id="GO:0005524">
    <property type="term" value="F:ATP binding"/>
    <property type="evidence" value="ECO:0007669"/>
    <property type="project" value="UniProtKB-KW"/>
</dbReference>
<evidence type="ECO:0000259" key="5">
    <source>
        <dbReference type="PROSITE" id="PS50893"/>
    </source>
</evidence>
<dbReference type="InterPro" id="IPR015854">
    <property type="entry name" value="ABC_transpr_LolD-like"/>
</dbReference>
<dbReference type="PROSITE" id="PS00211">
    <property type="entry name" value="ABC_TRANSPORTER_1"/>
    <property type="match status" value="1"/>
</dbReference>
<keyword evidence="3 6" id="KW-0067">ATP-binding</keyword>
<dbReference type="SUPFAM" id="SSF52540">
    <property type="entry name" value="P-loop containing nucleoside triphosphate hydrolases"/>
    <property type="match status" value="1"/>
</dbReference>
<keyword evidence="7" id="KW-1185">Reference proteome</keyword>
<dbReference type="InterPro" id="IPR003439">
    <property type="entry name" value="ABC_transporter-like_ATP-bd"/>
</dbReference>
<proteinExistence type="predicted"/>
<feature type="region of interest" description="Disordered" evidence="4">
    <location>
        <begin position="1"/>
        <end position="80"/>
    </location>
</feature>
<evidence type="ECO:0000313" key="7">
    <source>
        <dbReference type="Proteomes" id="UP000002487"/>
    </source>
</evidence>
<dbReference type="GO" id="GO:0098796">
    <property type="term" value="C:membrane protein complex"/>
    <property type="evidence" value="ECO:0007669"/>
    <property type="project" value="UniProtKB-ARBA"/>
</dbReference>
<dbReference type="PANTHER" id="PTHR24220:SF86">
    <property type="entry name" value="ABC TRANSPORTER ABCH.1"/>
    <property type="match status" value="1"/>
</dbReference>
<dbReference type="InterPro" id="IPR027417">
    <property type="entry name" value="P-loop_NTPase"/>
</dbReference>
<dbReference type="AlphaFoldDB" id="Q8TJ28"/>
<dbReference type="GO" id="GO:0055085">
    <property type="term" value="P:transmembrane transport"/>
    <property type="evidence" value="ECO:0000318"/>
    <property type="project" value="GO_Central"/>
</dbReference>
<dbReference type="PANTHER" id="PTHR24220">
    <property type="entry name" value="IMPORT ATP-BINDING PROTEIN"/>
    <property type="match status" value="1"/>
</dbReference>
<dbReference type="FunFam" id="3.40.50.300:FF:000032">
    <property type="entry name" value="Export ABC transporter ATP-binding protein"/>
    <property type="match status" value="1"/>
</dbReference>
<gene>
    <name evidence="6" type="ordered locus">MA_3960</name>
</gene>
<evidence type="ECO:0000256" key="3">
    <source>
        <dbReference type="ARBA" id="ARBA00022840"/>
    </source>
</evidence>
<evidence type="ECO:0000313" key="6">
    <source>
        <dbReference type="EMBL" id="AAM07311.1"/>
    </source>
</evidence>
<feature type="compositionally biased region" description="Basic and acidic residues" evidence="4">
    <location>
        <begin position="44"/>
        <end position="67"/>
    </location>
</feature>
<dbReference type="InParanoid" id="Q8TJ28"/>
<reference evidence="6 7" key="1">
    <citation type="journal article" date="2002" name="Genome Res.">
        <title>The genome of Methanosarcina acetivorans reveals extensive metabolic and physiological diversity.</title>
        <authorList>
            <person name="Galagan J.E."/>
            <person name="Nusbaum C."/>
            <person name="Roy A."/>
            <person name="Endrizzi M.G."/>
            <person name="Macdonald P."/>
            <person name="FitzHugh W."/>
            <person name="Calvo S."/>
            <person name="Engels R."/>
            <person name="Smirnov S."/>
            <person name="Atnoor D."/>
            <person name="Brown A."/>
            <person name="Allen N."/>
            <person name="Naylor J."/>
            <person name="Stange-Thomann N."/>
            <person name="DeArellano K."/>
            <person name="Johnson R."/>
            <person name="Linton L."/>
            <person name="McEwan P."/>
            <person name="McKernan K."/>
            <person name="Talamas J."/>
            <person name="Tirrell A."/>
            <person name="Ye W."/>
            <person name="Zimmer A."/>
            <person name="Barber R.D."/>
            <person name="Cann I."/>
            <person name="Graham D.E."/>
            <person name="Grahame D.A."/>
            <person name="Guss A."/>
            <person name="Hedderich R."/>
            <person name="Ingram-Smith C."/>
            <person name="Kuettner C.H."/>
            <person name="Krzycki J.A."/>
            <person name="Leigh J.A."/>
            <person name="Li W."/>
            <person name="Liu J."/>
            <person name="Mukhopadhyay B."/>
            <person name="Reeve J.N."/>
            <person name="Smith K."/>
            <person name="Springer T.A."/>
            <person name="Umayam L.A."/>
            <person name="White O."/>
            <person name="White R.H."/>
            <person name="de Macario E.C."/>
            <person name="Ferry J.G."/>
            <person name="Jarrell K.F."/>
            <person name="Jing H."/>
            <person name="Macario A.J.L."/>
            <person name="Paulsen I."/>
            <person name="Pritchett M."/>
            <person name="Sowers K.R."/>
            <person name="Swanson R.V."/>
            <person name="Zinder S.H."/>
            <person name="Lander E."/>
            <person name="Metcalf W.W."/>
            <person name="Birren B."/>
        </authorList>
    </citation>
    <scope>NUCLEOTIDE SEQUENCE [LARGE SCALE GENOMIC DNA]</scope>
    <source>
        <strain evidence="7">ATCC 35395 / DSM 2834 / JCM 12185 / C2A</strain>
    </source>
</reference>
<accession>Q8TJ28</accession>
<dbReference type="EnsemblBacteria" id="AAM07311">
    <property type="protein sequence ID" value="AAM07311"/>
    <property type="gene ID" value="MA_3960"/>
</dbReference>
<dbReference type="EMBL" id="AE010299">
    <property type="protein sequence ID" value="AAM07311.1"/>
    <property type="molecule type" value="Genomic_DNA"/>
</dbReference>
<dbReference type="FunCoup" id="Q8TJ28">
    <property type="interactions" value="24"/>
</dbReference>
<dbReference type="PROSITE" id="PS50893">
    <property type="entry name" value="ABC_TRANSPORTER_2"/>
    <property type="match status" value="1"/>
</dbReference>
<dbReference type="STRING" id="188937.MA_3960"/>
<dbReference type="GO" id="GO:0005886">
    <property type="term" value="C:plasma membrane"/>
    <property type="evidence" value="ECO:0000318"/>
    <property type="project" value="GO_Central"/>
</dbReference>
<dbReference type="InterPro" id="IPR017871">
    <property type="entry name" value="ABC_transporter-like_CS"/>
</dbReference>
<dbReference type="SMART" id="SM00382">
    <property type="entry name" value="AAA"/>
    <property type="match status" value="1"/>
</dbReference>